<proteinExistence type="inferred from homology"/>
<feature type="transmembrane region" description="Helical" evidence="8">
    <location>
        <begin position="59"/>
        <end position="76"/>
    </location>
</feature>
<organism evidence="9 10">
    <name type="scientific">Tindallia californiensis</name>
    <dbReference type="NCBI Taxonomy" id="159292"/>
    <lineage>
        <taxon>Bacteria</taxon>
        <taxon>Bacillati</taxon>
        <taxon>Bacillota</taxon>
        <taxon>Clostridia</taxon>
        <taxon>Peptostreptococcales</taxon>
        <taxon>Tindalliaceae</taxon>
        <taxon>Tindallia</taxon>
    </lineage>
</organism>
<comment type="similarity">
    <text evidence="2">Belongs to the autoinducer-2 exporter (AI-2E) (TC 2.A.86) family.</text>
</comment>
<feature type="transmembrane region" description="Helical" evidence="8">
    <location>
        <begin position="271"/>
        <end position="299"/>
    </location>
</feature>
<feature type="transmembrane region" description="Helical" evidence="8">
    <location>
        <begin position="14"/>
        <end position="39"/>
    </location>
</feature>
<keyword evidence="6 8" id="KW-1133">Transmembrane helix</keyword>
<dbReference type="AlphaFoldDB" id="A0A1H3MWZ5"/>
<dbReference type="STRING" id="159292.SAMN05192546_104301"/>
<evidence type="ECO:0000256" key="5">
    <source>
        <dbReference type="ARBA" id="ARBA00022692"/>
    </source>
</evidence>
<comment type="subcellular location">
    <subcellularLocation>
        <location evidence="1">Cell membrane</location>
        <topology evidence="1">Multi-pass membrane protein</topology>
    </subcellularLocation>
</comment>
<accession>A0A1H3MWZ5</accession>
<keyword evidence="7 8" id="KW-0472">Membrane</keyword>
<evidence type="ECO:0000256" key="3">
    <source>
        <dbReference type="ARBA" id="ARBA00022448"/>
    </source>
</evidence>
<keyword evidence="4" id="KW-1003">Cell membrane</keyword>
<dbReference type="Proteomes" id="UP000199230">
    <property type="component" value="Unassembled WGS sequence"/>
</dbReference>
<dbReference type="PANTHER" id="PTHR21716">
    <property type="entry name" value="TRANSMEMBRANE PROTEIN"/>
    <property type="match status" value="1"/>
</dbReference>
<evidence type="ECO:0000256" key="7">
    <source>
        <dbReference type="ARBA" id="ARBA00023136"/>
    </source>
</evidence>
<evidence type="ECO:0000256" key="1">
    <source>
        <dbReference type="ARBA" id="ARBA00004651"/>
    </source>
</evidence>
<feature type="transmembrane region" description="Helical" evidence="8">
    <location>
        <begin position="82"/>
        <end position="103"/>
    </location>
</feature>
<sequence length="409" mass="45831">MEIETLLDMLDTGLFASFLSKILLISILIFILTAIYYLIHIGNRHLDPGKRLLFTSDHFKALLLFSLGFTLMFWLYLRRHAILPMLTPFIVSAIIAYAFSPVIKWIMKITKLSRAWAVLVLFLSGIFLSFVLFYTLLPNVAEELRRLGERLPEFSMALYHRFEAWYQNTLMGVDFLPEHPQEILEFFNLNLSTITNFLFQTMGNIATQFGTFLSSLVYIVTIPVLTFYFMKDEEKIGAFIKGSVPICLQSWVFPLSRQVDKVLSGFIRGQLLVALFVGVASGISLIVLQVEFAILIGIIAGITNVIPYLGPIMGGVPAAVIAFLDSPMKALWVVIAFVVIQQTESSVVSPRIVGQRVGLHPTMIILALLVGGSLWGFVGLLIAVPLAAILKVFIAAAIRWSKHRLPEIF</sequence>
<dbReference type="Pfam" id="PF01594">
    <property type="entry name" value="AI-2E_transport"/>
    <property type="match status" value="1"/>
</dbReference>
<dbReference type="GO" id="GO:0005886">
    <property type="term" value="C:plasma membrane"/>
    <property type="evidence" value="ECO:0007669"/>
    <property type="project" value="UniProtKB-SubCell"/>
</dbReference>
<dbReference type="InterPro" id="IPR002549">
    <property type="entry name" value="AI-2E-like"/>
</dbReference>
<reference evidence="9 10" key="1">
    <citation type="submission" date="2016-10" db="EMBL/GenBank/DDBJ databases">
        <authorList>
            <person name="de Groot N.N."/>
        </authorList>
    </citation>
    <scope>NUCLEOTIDE SEQUENCE [LARGE SCALE GENOMIC DNA]</scope>
    <source>
        <strain evidence="9 10">APO</strain>
    </source>
</reference>
<gene>
    <name evidence="9" type="ORF">SAMN05192546_104301</name>
</gene>
<evidence type="ECO:0000256" key="4">
    <source>
        <dbReference type="ARBA" id="ARBA00022475"/>
    </source>
</evidence>
<protein>
    <submittedName>
        <fullName evidence="9">Predicted PurR-regulated permease PerM</fullName>
    </submittedName>
</protein>
<dbReference type="EMBL" id="FNPV01000004">
    <property type="protein sequence ID" value="SDY80755.1"/>
    <property type="molecule type" value="Genomic_DNA"/>
</dbReference>
<evidence type="ECO:0000256" key="8">
    <source>
        <dbReference type="SAM" id="Phobius"/>
    </source>
</evidence>
<keyword evidence="10" id="KW-1185">Reference proteome</keyword>
<evidence type="ECO:0000313" key="10">
    <source>
        <dbReference type="Proteomes" id="UP000199230"/>
    </source>
</evidence>
<dbReference type="GO" id="GO:0055085">
    <property type="term" value="P:transmembrane transport"/>
    <property type="evidence" value="ECO:0007669"/>
    <property type="project" value="TreeGrafter"/>
</dbReference>
<evidence type="ECO:0000256" key="2">
    <source>
        <dbReference type="ARBA" id="ARBA00009773"/>
    </source>
</evidence>
<dbReference type="RefSeq" id="WP_093312911.1">
    <property type="nucleotide sequence ID" value="NZ_FNPV01000004.1"/>
</dbReference>
<evidence type="ECO:0000313" key="9">
    <source>
        <dbReference type="EMBL" id="SDY80755.1"/>
    </source>
</evidence>
<feature type="transmembrane region" description="Helical" evidence="8">
    <location>
        <begin position="364"/>
        <end position="394"/>
    </location>
</feature>
<feature type="transmembrane region" description="Helical" evidence="8">
    <location>
        <begin position="209"/>
        <end position="230"/>
    </location>
</feature>
<keyword evidence="3" id="KW-0813">Transport</keyword>
<feature type="transmembrane region" description="Helical" evidence="8">
    <location>
        <begin position="115"/>
        <end position="137"/>
    </location>
</feature>
<evidence type="ECO:0000256" key="6">
    <source>
        <dbReference type="ARBA" id="ARBA00022989"/>
    </source>
</evidence>
<dbReference type="OrthoDB" id="9793390at2"/>
<name>A0A1H3MWZ5_9FIRM</name>
<dbReference type="PANTHER" id="PTHR21716:SF53">
    <property type="entry name" value="PERMEASE PERM-RELATED"/>
    <property type="match status" value="1"/>
</dbReference>
<keyword evidence="5 8" id="KW-0812">Transmembrane</keyword>